<dbReference type="InterPro" id="IPR001810">
    <property type="entry name" value="F-box_dom"/>
</dbReference>
<dbReference type="PANTHER" id="PTHR31672">
    <property type="entry name" value="BNACNNG10540D PROTEIN"/>
    <property type="match status" value="1"/>
</dbReference>
<dbReference type="Proteomes" id="UP000886595">
    <property type="component" value="Unassembled WGS sequence"/>
</dbReference>
<dbReference type="Pfam" id="PF07734">
    <property type="entry name" value="FBA_1"/>
    <property type="match status" value="1"/>
</dbReference>
<sequence length="354" mass="41323">MTMLPDNLVEEEILSRVPATSLKRLRSTCKLWNGIFNDSRFAKNHFDKAAKQYMVLKLMEENRLCSFRGDDLGLIDPLYSAEFKIFHVFHCDGLLLCKSENGRIVVWNPCTGQTKWITHSSSYHSSNYHSSNYYMYNVTYTLGRCSNSYKLLRHVPCNEKRTFEICEINSDLWRRIPHDFILQFDHSSVNLKGKTYWCASDSREYGAVLYLLSFDYSTERFARMCLPDPSCRCQTVSMSVVREEKLAVLLRPHDRPGKEIEIWISSPIDDETKVVSWSKIFAMEDRPQLGFCVETCFLVDEVKKIAICRESPYVSLQYIVGEDNEVTQLEFEASRFHSHWPLLFNYVPSLVQIQ</sequence>
<name>A0A8X7P6E5_BRACI</name>
<dbReference type="AlphaFoldDB" id="A0A8X7P6E5"/>
<dbReference type="OrthoDB" id="1022219at2759"/>
<dbReference type="SMART" id="SM00256">
    <property type="entry name" value="FBOX"/>
    <property type="match status" value="1"/>
</dbReference>
<evidence type="ECO:0000259" key="1">
    <source>
        <dbReference type="SMART" id="SM00256"/>
    </source>
</evidence>
<dbReference type="InterPro" id="IPR017451">
    <property type="entry name" value="F-box-assoc_interact_dom"/>
</dbReference>
<proteinExistence type="predicted"/>
<dbReference type="SUPFAM" id="SSF50965">
    <property type="entry name" value="Galactose oxidase, central domain"/>
    <property type="match status" value="1"/>
</dbReference>
<feature type="domain" description="F-box" evidence="1">
    <location>
        <begin position="4"/>
        <end position="45"/>
    </location>
</feature>
<dbReference type="NCBIfam" id="TIGR01640">
    <property type="entry name" value="F_box_assoc_1"/>
    <property type="match status" value="1"/>
</dbReference>
<dbReference type="Pfam" id="PF00646">
    <property type="entry name" value="F-box"/>
    <property type="match status" value="1"/>
</dbReference>
<comment type="caution">
    <text evidence="2">The sequence shown here is derived from an EMBL/GenBank/DDBJ whole genome shotgun (WGS) entry which is preliminary data.</text>
</comment>
<dbReference type="InterPro" id="IPR050796">
    <property type="entry name" value="SCF_F-box_component"/>
</dbReference>
<accession>A0A8X7P6E5</accession>
<dbReference type="InterPro" id="IPR011043">
    <property type="entry name" value="Gal_Oxase/kelch_b-propeller"/>
</dbReference>
<evidence type="ECO:0000313" key="3">
    <source>
        <dbReference type="Proteomes" id="UP000886595"/>
    </source>
</evidence>
<gene>
    <name evidence="2" type="ORF">Bca52824_092731</name>
</gene>
<evidence type="ECO:0000313" key="2">
    <source>
        <dbReference type="EMBL" id="KAG2245420.1"/>
    </source>
</evidence>
<keyword evidence="3" id="KW-1185">Reference proteome</keyword>
<reference evidence="2 3" key="1">
    <citation type="submission" date="2020-02" db="EMBL/GenBank/DDBJ databases">
        <authorList>
            <person name="Ma Q."/>
            <person name="Huang Y."/>
            <person name="Song X."/>
            <person name="Pei D."/>
        </authorList>
    </citation>
    <scope>NUCLEOTIDE SEQUENCE [LARGE SCALE GENOMIC DNA]</scope>
    <source>
        <strain evidence="2">Sxm20200214</strain>
        <tissue evidence="2">Leaf</tissue>
    </source>
</reference>
<dbReference type="InterPro" id="IPR006527">
    <property type="entry name" value="F-box-assoc_dom_typ1"/>
</dbReference>
<organism evidence="2 3">
    <name type="scientific">Brassica carinata</name>
    <name type="common">Ethiopian mustard</name>
    <name type="synonym">Abyssinian cabbage</name>
    <dbReference type="NCBI Taxonomy" id="52824"/>
    <lineage>
        <taxon>Eukaryota</taxon>
        <taxon>Viridiplantae</taxon>
        <taxon>Streptophyta</taxon>
        <taxon>Embryophyta</taxon>
        <taxon>Tracheophyta</taxon>
        <taxon>Spermatophyta</taxon>
        <taxon>Magnoliopsida</taxon>
        <taxon>eudicotyledons</taxon>
        <taxon>Gunneridae</taxon>
        <taxon>Pentapetalae</taxon>
        <taxon>rosids</taxon>
        <taxon>malvids</taxon>
        <taxon>Brassicales</taxon>
        <taxon>Brassicaceae</taxon>
        <taxon>Brassiceae</taxon>
        <taxon>Brassica</taxon>
    </lineage>
</organism>
<dbReference type="EMBL" id="JAAMPC010000019">
    <property type="protein sequence ID" value="KAG2245420.1"/>
    <property type="molecule type" value="Genomic_DNA"/>
</dbReference>
<dbReference type="SUPFAM" id="SSF81383">
    <property type="entry name" value="F-box domain"/>
    <property type="match status" value="1"/>
</dbReference>
<protein>
    <recommendedName>
        <fullName evidence="1">F-box domain-containing protein</fullName>
    </recommendedName>
</protein>
<dbReference type="Gene3D" id="1.20.1280.50">
    <property type="match status" value="1"/>
</dbReference>
<dbReference type="CDD" id="cd22157">
    <property type="entry name" value="F-box_AtFBW1-like"/>
    <property type="match status" value="1"/>
</dbReference>
<dbReference type="PANTHER" id="PTHR31672:SF13">
    <property type="entry name" value="F-BOX PROTEIN CPR30-LIKE"/>
    <property type="match status" value="1"/>
</dbReference>
<dbReference type="InterPro" id="IPR036047">
    <property type="entry name" value="F-box-like_dom_sf"/>
</dbReference>